<comment type="caution">
    <text evidence="2">The sequence shown here is derived from an EMBL/GenBank/DDBJ whole genome shotgun (WGS) entry which is preliminary data.</text>
</comment>
<evidence type="ECO:0000313" key="3">
    <source>
        <dbReference type="Proteomes" id="UP001501094"/>
    </source>
</evidence>
<sequence>MGTVSTARTARRLAGEHPAWLLLRSTDAAAAVALLGRHLARGTRHLSEADLVARLEDEIAELRRQGFDLAPSARSQVAEWLRDGILVRRPCVTPDGPHAPGQPEQIEQIEQIELSDGGLAAVAFVARLARPHPVATPARLAIVLGALRDLADDAEPDPETRLAALRARRARLDAEIDAVRHGTVTPLAPGDAAERAREILALAADVPADLLRVRADLTSADAGLRRELTASGPTRDAFVDDVFRGVDHLGDTPAGRGLTAFGDLLDDGEHDAVAHVTRLLQAPGATAELTSGEVAALRRLVADLRAATDEATGTMTALRRALQRAARSGDLPLERALAGLLREAEAAALELADDVPPHTPTSLVLKLPAVAPVSPSGVVPHDPADDRPAPLVRPRPAAPAGSGAPVDLAALRALARAAEIDDDELRGYVNDVVARRGAATIGEVLRVHPATQGLASIIGLLALAERHARRTGEAEDVAWPGPDGTFRHARLPRHRFEEPVP</sequence>
<feature type="region of interest" description="Disordered" evidence="1">
    <location>
        <begin position="474"/>
        <end position="501"/>
    </location>
</feature>
<evidence type="ECO:0000313" key="2">
    <source>
        <dbReference type="EMBL" id="GAA1876218.1"/>
    </source>
</evidence>
<evidence type="ECO:0008006" key="4">
    <source>
        <dbReference type="Google" id="ProtNLM"/>
    </source>
</evidence>
<dbReference type="InterPro" id="IPR021804">
    <property type="entry name" value="DUF3375"/>
</dbReference>
<dbReference type="EMBL" id="BAAANL010000012">
    <property type="protein sequence ID" value="GAA1876218.1"/>
    <property type="molecule type" value="Genomic_DNA"/>
</dbReference>
<dbReference type="Proteomes" id="UP001501094">
    <property type="component" value="Unassembled WGS sequence"/>
</dbReference>
<accession>A0ABP4ZXK6</accession>
<gene>
    <name evidence="2" type="ORF">GCM10009751_39970</name>
</gene>
<keyword evidence="3" id="KW-1185">Reference proteome</keyword>
<protein>
    <recommendedName>
        <fullName evidence="4">DUF3375 domain-containing protein</fullName>
    </recommendedName>
</protein>
<name>A0ABP4ZXK6_9MICO</name>
<evidence type="ECO:0000256" key="1">
    <source>
        <dbReference type="SAM" id="MobiDB-lite"/>
    </source>
</evidence>
<reference evidence="3" key="1">
    <citation type="journal article" date="2019" name="Int. J. Syst. Evol. Microbiol.">
        <title>The Global Catalogue of Microorganisms (GCM) 10K type strain sequencing project: providing services to taxonomists for standard genome sequencing and annotation.</title>
        <authorList>
            <consortium name="The Broad Institute Genomics Platform"/>
            <consortium name="The Broad Institute Genome Sequencing Center for Infectious Disease"/>
            <person name="Wu L."/>
            <person name="Ma J."/>
        </authorList>
    </citation>
    <scope>NUCLEOTIDE SEQUENCE [LARGE SCALE GENOMIC DNA]</scope>
    <source>
        <strain evidence="3">JCM 14326</strain>
    </source>
</reference>
<dbReference type="RefSeq" id="WP_344106524.1">
    <property type="nucleotide sequence ID" value="NZ_BAAANL010000012.1"/>
</dbReference>
<organism evidence="2 3">
    <name type="scientific">Myceligenerans crystallogenes</name>
    <dbReference type="NCBI Taxonomy" id="316335"/>
    <lineage>
        <taxon>Bacteria</taxon>
        <taxon>Bacillati</taxon>
        <taxon>Actinomycetota</taxon>
        <taxon>Actinomycetes</taxon>
        <taxon>Micrococcales</taxon>
        <taxon>Promicromonosporaceae</taxon>
        <taxon>Myceligenerans</taxon>
    </lineage>
</organism>
<proteinExistence type="predicted"/>
<dbReference type="Pfam" id="PF11855">
    <property type="entry name" value="DUF3375"/>
    <property type="match status" value="1"/>
</dbReference>